<dbReference type="Gene3D" id="3.90.1150.10">
    <property type="entry name" value="Aspartate Aminotransferase, domain 1"/>
    <property type="match status" value="1"/>
</dbReference>
<evidence type="ECO:0000256" key="3">
    <source>
        <dbReference type="ARBA" id="ARBA00012748"/>
    </source>
</evidence>
<dbReference type="InterPro" id="IPR015422">
    <property type="entry name" value="PyrdxlP-dep_Trfase_small"/>
</dbReference>
<comment type="catalytic activity">
    <reaction evidence="7">
        <text>L-histidinol phosphate + 2-oxoglutarate = 3-(imidazol-4-yl)-2-oxopropyl phosphate + L-glutamate</text>
        <dbReference type="Rhea" id="RHEA:23744"/>
        <dbReference type="ChEBI" id="CHEBI:16810"/>
        <dbReference type="ChEBI" id="CHEBI:29985"/>
        <dbReference type="ChEBI" id="CHEBI:57766"/>
        <dbReference type="ChEBI" id="CHEBI:57980"/>
        <dbReference type="EC" id="2.6.1.9"/>
    </reaction>
</comment>
<dbReference type="InterPro" id="IPR004839">
    <property type="entry name" value="Aminotransferase_I/II_large"/>
</dbReference>
<evidence type="ECO:0000313" key="9">
    <source>
        <dbReference type="EMBL" id="GMG33672.1"/>
    </source>
</evidence>
<name>A0A9W6Z0P7_AMBMO</name>
<gene>
    <name evidence="9" type="ORF">Amon01_000430400</name>
</gene>
<dbReference type="Proteomes" id="UP001165063">
    <property type="component" value="Unassembled WGS sequence"/>
</dbReference>
<proteinExistence type="predicted"/>
<dbReference type="InterPro" id="IPR015424">
    <property type="entry name" value="PyrdxlP-dep_Trfase"/>
</dbReference>
<evidence type="ECO:0000259" key="8">
    <source>
        <dbReference type="Pfam" id="PF00155"/>
    </source>
</evidence>
<dbReference type="PANTHER" id="PTHR42885:SF2">
    <property type="entry name" value="HISTIDINOL-PHOSPHATE AMINOTRANSFERASE"/>
    <property type="match status" value="1"/>
</dbReference>
<comment type="cofactor">
    <cofactor evidence="1">
        <name>pyridoxal 5'-phosphate</name>
        <dbReference type="ChEBI" id="CHEBI:597326"/>
    </cofactor>
</comment>
<dbReference type="SUPFAM" id="SSF53383">
    <property type="entry name" value="PLP-dependent transferases"/>
    <property type="match status" value="1"/>
</dbReference>
<evidence type="ECO:0000256" key="5">
    <source>
        <dbReference type="ARBA" id="ARBA00022679"/>
    </source>
</evidence>
<keyword evidence="10" id="KW-1185">Reference proteome</keyword>
<dbReference type="EC" id="2.6.1.9" evidence="3"/>
<evidence type="ECO:0000256" key="2">
    <source>
        <dbReference type="ARBA" id="ARBA00005011"/>
    </source>
</evidence>
<comment type="caution">
    <text evidence="9">The sequence shown here is derived from an EMBL/GenBank/DDBJ whole genome shotgun (WGS) entry which is preliminary data.</text>
</comment>
<dbReference type="OrthoDB" id="2015537at2759"/>
<accession>A0A9W6Z0P7</accession>
<evidence type="ECO:0000256" key="6">
    <source>
        <dbReference type="ARBA" id="ARBA00022898"/>
    </source>
</evidence>
<evidence type="ECO:0000256" key="7">
    <source>
        <dbReference type="ARBA" id="ARBA00047481"/>
    </source>
</evidence>
<evidence type="ECO:0000313" key="10">
    <source>
        <dbReference type="Proteomes" id="UP001165063"/>
    </source>
</evidence>
<comment type="pathway">
    <text evidence="2">Amino-acid biosynthesis; L-histidine biosynthesis; L-histidine from 5-phospho-alpha-D-ribose 1-diphosphate: step 7/9.</text>
</comment>
<dbReference type="EMBL" id="BSXU01002041">
    <property type="protein sequence ID" value="GMG33672.1"/>
    <property type="molecule type" value="Genomic_DNA"/>
</dbReference>
<dbReference type="Gene3D" id="3.40.640.10">
    <property type="entry name" value="Type I PLP-dependent aspartate aminotransferase-like (Major domain)"/>
    <property type="match status" value="1"/>
</dbReference>
<dbReference type="InterPro" id="IPR015421">
    <property type="entry name" value="PyrdxlP-dep_Trfase_major"/>
</dbReference>
<keyword evidence="5" id="KW-0808">Transferase</keyword>
<dbReference type="PANTHER" id="PTHR42885">
    <property type="entry name" value="HISTIDINOL-PHOSPHATE AMINOTRANSFERASE-RELATED"/>
    <property type="match status" value="1"/>
</dbReference>
<evidence type="ECO:0000256" key="1">
    <source>
        <dbReference type="ARBA" id="ARBA00001933"/>
    </source>
</evidence>
<evidence type="ECO:0000256" key="4">
    <source>
        <dbReference type="ARBA" id="ARBA00022576"/>
    </source>
</evidence>
<dbReference type="Pfam" id="PF00155">
    <property type="entry name" value="Aminotran_1_2"/>
    <property type="match status" value="1"/>
</dbReference>
<keyword evidence="6" id="KW-0663">Pyridoxal phosphate</keyword>
<organism evidence="9 10">
    <name type="scientific">Ambrosiozyma monospora</name>
    <name type="common">Yeast</name>
    <name type="synonym">Endomycopsis monosporus</name>
    <dbReference type="NCBI Taxonomy" id="43982"/>
    <lineage>
        <taxon>Eukaryota</taxon>
        <taxon>Fungi</taxon>
        <taxon>Dikarya</taxon>
        <taxon>Ascomycota</taxon>
        <taxon>Saccharomycotina</taxon>
        <taxon>Pichiomycetes</taxon>
        <taxon>Pichiales</taxon>
        <taxon>Pichiaceae</taxon>
        <taxon>Ambrosiozyma</taxon>
    </lineage>
</organism>
<keyword evidence="4" id="KW-0032">Aminotransferase</keyword>
<sequence length="162" mass="17906">MSKSFGLAGIRLGITFAARPVSRLLNSMKYPYNISNLTSNIGLRATSKEAIANMRKNCGLIVKQRDVVLKALQKFKGVGKNLGGLDSNFLLLEILNKEGKPDNVVAEKLYHTLATQRNVVVRFRGKELGCTGCLRITIGTEEENKILIREFESVLNEIHSSA</sequence>
<reference evidence="9" key="1">
    <citation type="submission" date="2023-04" db="EMBL/GenBank/DDBJ databases">
        <title>Ambrosiozyma monospora NBRC 1965.</title>
        <authorList>
            <person name="Ichikawa N."/>
            <person name="Sato H."/>
            <person name="Tonouchi N."/>
        </authorList>
    </citation>
    <scope>NUCLEOTIDE SEQUENCE</scope>
    <source>
        <strain evidence="9">NBRC 1965</strain>
    </source>
</reference>
<dbReference type="GO" id="GO:0030170">
    <property type="term" value="F:pyridoxal phosphate binding"/>
    <property type="evidence" value="ECO:0007669"/>
    <property type="project" value="InterPro"/>
</dbReference>
<dbReference type="GO" id="GO:0004400">
    <property type="term" value="F:histidinol-phosphate transaminase activity"/>
    <property type="evidence" value="ECO:0007669"/>
    <property type="project" value="UniProtKB-EC"/>
</dbReference>
<feature type="domain" description="Aminotransferase class I/classII large" evidence="8">
    <location>
        <begin position="1"/>
        <end position="149"/>
    </location>
</feature>
<protein>
    <recommendedName>
        <fullName evidence="3">histidinol-phosphate transaminase</fullName>
        <ecNumber evidence="3">2.6.1.9</ecNumber>
    </recommendedName>
</protein>
<dbReference type="AlphaFoldDB" id="A0A9W6Z0P7"/>